<evidence type="ECO:0000313" key="2">
    <source>
        <dbReference type="EMBL" id="HGT82727.1"/>
    </source>
</evidence>
<evidence type="ECO:0000259" key="1">
    <source>
        <dbReference type="Pfam" id="PF13360"/>
    </source>
</evidence>
<dbReference type="InterPro" id="IPR002372">
    <property type="entry name" value="PQQ_rpt_dom"/>
</dbReference>
<dbReference type="SMART" id="SM00564">
    <property type="entry name" value="PQQ"/>
    <property type="match status" value="2"/>
</dbReference>
<dbReference type="InterPro" id="IPR015943">
    <property type="entry name" value="WD40/YVTN_repeat-like_dom_sf"/>
</dbReference>
<name>A0A7J3M188_ARCFL</name>
<sequence>MKEEFKKALKDLNATHLIAEEIFDTAYDVISFATRIPAINGSLSSAAIANDKAYIGSRDGKLYCINLTSFEECWNFTANGKIDSSPAIANGIVYFATNVREGAIYAVDATNGKLLWQYKLIPPEWGAYNIMSSS</sequence>
<dbReference type="Pfam" id="PF13360">
    <property type="entry name" value="PQQ_2"/>
    <property type="match status" value="1"/>
</dbReference>
<dbReference type="EMBL" id="DSYZ01000073">
    <property type="protein sequence ID" value="HGT82727.1"/>
    <property type="molecule type" value="Genomic_DNA"/>
</dbReference>
<dbReference type="PANTHER" id="PTHR34512:SF30">
    <property type="entry name" value="OUTER MEMBRANE PROTEIN ASSEMBLY FACTOR BAMB"/>
    <property type="match status" value="1"/>
</dbReference>
<reference evidence="2" key="1">
    <citation type="journal article" date="2020" name="mSystems">
        <title>Genome- and Community-Level Interaction Insights into Carbon Utilization and Element Cycling Functions of Hydrothermarchaeota in Hydrothermal Sediment.</title>
        <authorList>
            <person name="Zhou Z."/>
            <person name="Liu Y."/>
            <person name="Xu W."/>
            <person name="Pan J."/>
            <person name="Luo Z.H."/>
            <person name="Li M."/>
        </authorList>
    </citation>
    <scope>NUCLEOTIDE SEQUENCE [LARGE SCALE GENOMIC DNA]</scope>
    <source>
        <strain evidence="2">SpSt-587</strain>
    </source>
</reference>
<accession>A0A7J3M188</accession>
<dbReference type="AlphaFoldDB" id="A0A7J3M188"/>
<dbReference type="Gene3D" id="2.130.10.10">
    <property type="entry name" value="YVTN repeat-like/Quinoprotein amine dehydrogenase"/>
    <property type="match status" value="1"/>
</dbReference>
<dbReference type="InterPro" id="IPR011047">
    <property type="entry name" value="Quinoprotein_ADH-like_sf"/>
</dbReference>
<feature type="domain" description="Pyrrolo-quinoline quinone repeat" evidence="1">
    <location>
        <begin position="41"/>
        <end position="119"/>
    </location>
</feature>
<dbReference type="PANTHER" id="PTHR34512">
    <property type="entry name" value="CELL SURFACE PROTEIN"/>
    <property type="match status" value="1"/>
</dbReference>
<proteinExistence type="predicted"/>
<organism evidence="2">
    <name type="scientific">Archaeoglobus fulgidus</name>
    <dbReference type="NCBI Taxonomy" id="2234"/>
    <lineage>
        <taxon>Archaea</taxon>
        <taxon>Methanobacteriati</taxon>
        <taxon>Methanobacteriota</taxon>
        <taxon>Archaeoglobi</taxon>
        <taxon>Archaeoglobales</taxon>
        <taxon>Archaeoglobaceae</taxon>
        <taxon>Archaeoglobus</taxon>
    </lineage>
</organism>
<dbReference type="SUPFAM" id="SSF50998">
    <property type="entry name" value="Quinoprotein alcohol dehydrogenase-like"/>
    <property type="match status" value="1"/>
</dbReference>
<comment type="caution">
    <text evidence="2">The sequence shown here is derived from an EMBL/GenBank/DDBJ whole genome shotgun (WGS) entry which is preliminary data.</text>
</comment>
<gene>
    <name evidence="2" type="ORF">ENT52_03275</name>
</gene>
<protein>
    <recommendedName>
        <fullName evidence="1">Pyrrolo-quinoline quinone repeat domain-containing protein</fullName>
    </recommendedName>
</protein>
<dbReference type="InterPro" id="IPR018391">
    <property type="entry name" value="PQQ_b-propeller_rpt"/>
</dbReference>